<comment type="caution">
    <text evidence="2">The sequence shown here is derived from an EMBL/GenBank/DDBJ whole genome shotgun (WGS) entry which is preliminary data.</text>
</comment>
<dbReference type="EMBL" id="CAKXAJ010025929">
    <property type="protein sequence ID" value="CAH2246234.1"/>
    <property type="molecule type" value="Genomic_DNA"/>
</dbReference>
<protein>
    <submittedName>
        <fullName evidence="2">Jg3698 protein</fullName>
    </submittedName>
</protein>
<name>A0A8S4S5W7_9NEOP</name>
<proteinExistence type="predicted"/>
<feature type="region of interest" description="Disordered" evidence="1">
    <location>
        <begin position="1"/>
        <end position="26"/>
    </location>
</feature>
<reference evidence="2" key="1">
    <citation type="submission" date="2022-03" db="EMBL/GenBank/DDBJ databases">
        <authorList>
            <person name="Lindestad O."/>
        </authorList>
    </citation>
    <scope>NUCLEOTIDE SEQUENCE</scope>
</reference>
<evidence type="ECO:0000256" key="1">
    <source>
        <dbReference type="SAM" id="MobiDB-lite"/>
    </source>
</evidence>
<evidence type="ECO:0000313" key="3">
    <source>
        <dbReference type="Proteomes" id="UP000838756"/>
    </source>
</evidence>
<keyword evidence="3" id="KW-1185">Reference proteome</keyword>
<dbReference type="AlphaFoldDB" id="A0A8S4S5W7"/>
<sequence length="66" mass="6548">MARARERGSDGLAPVPVTPTPVTGTPIPAAVIPTPVAVTPTPVAAPVSELQTAFGAIEFELAIAGT</sequence>
<gene>
    <name evidence="2" type="primary">jg3698</name>
    <name evidence="2" type="ORF">PAEG_LOCUS21326</name>
</gene>
<dbReference type="Proteomes" id="UP000838756">
    <property type="component" value="Unassembled WGS sequence"/>
</dbReference>
<organism evidence="2 3">
    <name type="scientific">Pararge aegeria aegeria</name>
    <dbReference type="NCBI Taxonomy" id="348720"/>
    <lineage>
        <taxon>Eukaryota</taxon>
        <taxon>Metazoa</taxon>
        <taxon>Ecdysozoa</taxon>
        <taxon>Arthropoda</taxon>
        <taxon>Hexapoda</taxon>
        <taxon>Insecta</taxon>
        <taxon>Pterygota</taxon>
        <taxon>Neoptera</taxon>
        <taxon>Endopterygota</taxon>
        <taxon>Lepidoptera</taxon>
        <taxon>Glossata</taxon>
        <taxon>Ditrysia</taxon>
        <taxon>Papilionoidea</taxon>
        <taxon>Nymphalidae</taxon>
        <taxon>Satyrinae</taxon>
        <taxon>Satyrini</taxon>
        <taxon>Parargina</taxon>
        <taxon>Pararge</taxon>
    </lineage>
</organism>
<evidence type="ECO:0000313" key="2">
    <source>
        <dbReference type="EMBL" id="CAH2246234.1"/>
    </source>
</evidence>
<accession>A0A8S4S5W7</accession>